<dbReference type="AlphaFoldDB" id="A0A0D0BU12"/>
<reference evidence="2 3" key="1">
    <citation type="submission" date="2014-04" db="EMBL/GenBank/DDBJ databases">
        <authorList>
            <consortium name="DOE Joint Genome Institute"/>
            <person name="Kuo A."/>
            <person name="Ruytinx J."/>
            <person name="Rineau F."/>
            <person name="Colpaert J."/>
            <person name="Kohler A."/>
            <person name="Nagy L.G."/>
            <person name="Floudas D."/>
            <person name="Copeland A."/>
            <person name="Barry K.W."/>
            <person name="Cichocki N."/>
            <person name="Veneault-Fourrey C."/>
            <person name="LaButti K."/>
            <person name="Lindquist E.A."/>
            <person name="Lipzen A."/>
            <person name="Lundell T."/>
            <person name="Morin E."/>
            <person name="Murat C."/>
            <person name="Sun H."/>
            <person name="Tunlid A."/>
            <person name="Henrissat B."/>
            <person name="Grigoriev I.V."/>
            <person name="Hibbett D.S."/>
            <person name="Martin F."/>
            <person name="Nordberg H.P."/>
            <person name="Cantor M.N."/>
            <person name="Hua S.X."/>
        </authorList>
    </citation>
    <scope>NUCLEOTIDE SEQUENCE [LARGE SCALE GENOMIC DNA]</scope>
    <source>
        <strain evidence="2 3">UH-Slu-Lm8-n1</strain>
    </source>
</reference>
<proteinExistence type="predicted"/>
<evidence type="ECO:0000313" key="3">
    <source>
        <dbReference type="Proteomes" id="UP000054485"/>
    </source>
</evidence>
<dbReference type="Proteomes" id="UP000054485">
    <property type="component" value="Unassembled WGS sequence"/>
</dbReference>
<reference evidence="3" key="2">
    <citation type="submission" date="2015-01" db="EMBL/GenBank/DDBJ databases">
        <title>Evolutionary Origins and Diversification of the Mycorrhizal Mutualists.</title>
        <authorList>
            <consortium name="DOE Joint Genome Institute"/>
            <consortium name="Mycorrhizal Genomics Consortium"/>
            <person name="Kohler A."/>
            <person name="Kuo A."/>
            <person name="Nagy L.G."/>
            <person name="Floudas D."/>
            <person name="Copeland A."/>
            <person name="Barry K.W."/>
            <person name="Cichocki N."/>
            <person name="Veneault-Fourrey C."/>
            <person name="LaButti K."/>
            <person name="Lindquist E.A."/>
            <person name="Lipzen A."/>
            <person name="Lundell T."/>
            <person name="Morin E."/>
            <person name="Murat C."/>
            <person name="Riley R."/>
            <person name="Ohm R."/>
            <person name="Sun H."/>
            <person name="Tunlid A."/>
            <person name="Henrissat B."/>
            <person name="Grigoriev I.V."/>
            <person name="Hibbett D.S."/>
            <person name="Martin F."/>
        </authorList>
    </citation>
    <scope>NUCLEOTIDE SEQUENCE [LARGE SCALE GENOMIC DNA]</scope>
    <source>
        <strain evidence="3">UH-Slu-Lm8-n1</strain>
    </source>
</reference>
<name>A0A0D0BU12_9AGAM</name>
<organism evidence="2 3">
    <name type="scientific">Suillus luteus UH-Slu-Lm8-n1</name>
    <dbReference type="NCBI Taxonomy" id="930992"/>
    <lineage>
        <taxon>Eukaryota</taxon>
        <taxon>Fungi</taxon>
        <taxon>Dikarya</taxon>
        <taxon>Basidiomycota</taxon>
        <taxon>Agaricomycotina</taxon>
        <taxon>Agaricomycetes</taxon>
        <taxon>Agaricomycetidae</taxon>
        <taxon>Boletales</taxon>
        <taxon>Suillineae</taxon>
        <taxon>Suillaceae</taxon>
        <taxon>Suillus</taxon>
    </lineage>
</organism>
<sequence length="120" mass="13419">MTTTATSMSSPMTRGPFEPLHSIVSGNESKTLLLTQKNHTIVTIVVQDSRSTHYDHPYPNTGPCGTVDGCPVYQWLVLHNAMYFNPPRVLPAIDMRRRLQYKSAGTQLLLVGVGRPQIRR</sequence>
<protein>
    <submittedName>
        <fullName evidence="2">Uncharacterized protein</fullName>
    </submittedName>
</protein>
<feature type="region of interest" description="Disordered" evidence="1">
    <location>
        <begin position="1"/>
        <end position="21"/>
    </location>
</feature>
<dbReference type="OrthoDB" id="10460098at2759"/>
<evidence type="ECO:0000313" key="2">
    <source>
        <dbReference type="EMBL" id="KIK49022.1"/>
    </source>
</evidence>
<evidence type="ECO:0000256" key="1">
    <source>
        <dbReference type="SAM" id="MobiDB-lite"/>
    </source>
</evidence>
<accession>A0A0D0BU12</accession>
<dbReference type="EMBL" id="KN835134">
    <property type="protein sequence ID" value="KIK49022.1"/>
    <property type="molecule type" value="Genomic_DNA"/>
</dbReference>
<dbReference type="InParanoid" id="A0A0D0BU12"/>
<dbReference type="HOGENOM" id="CLU_2051216_0_0_1"/>
<gene>
    <name evidence="2" type="ORF">CY34DRAFT_430755</name>
</gene>
<feature type="compositionally biased region" description="Low complexity" evidence="1">
    <location>
        <begin position="1"/>
        <end position="13"/>
    </location>
</feature>
<keyword evidence="3" id="KW-1185">Reference proteome</keyword>